<comment type="similarity">
    <text evidence="2">Belongs to the peptidase S54 family.</text>
</comment>
<feature type="transmembrane region" description="Helical" evidence="8">
    <location>
        <begin position="72"/>
        <end position="96"/>
    </location>
</feature>
<feature type="transmembrane region" description="Helical" evidence="8">
    <location>
        <begin position="21"/>
        <end position="44"/>
    </location>
</feature>
<keyword evidence="11" id="KW-0645">Protease</keyword>
<dbReference type="InterPro" id="IPR050925">
    <property type="entry name" value="Rhomboid_protease_S54"/>
</dbReference>
<keyword evidence="12" id="KW-1185">Reference proteome</keyword>
<feature type="domain" description="DUF6576" evidence="10">
    <location>
        <begin position="265"/>
        <end position="299"/>
    </location>
</feature>
<feature type="transmembrane region" description="Helical" evidence="8">
    <location>
        <begin position="108"/>
        <end position="127"/>
    </location>
</feature>
<keyword evidence="5 8" id="KW-1133">Transmembrane helix</keyword>
<evidence type="ECO:0000256" key="1">
    <source>
        <dbReference type="ARBA" id="ARBA00004141"/>
    </source>
</evidence>
<dbReference type="AlphaFoldDB" id="A0A6N6RER7"/>
<dbReference type="PANTHER" id="PTHR43731:SF14">
    <property type="entry name" value="PRESENILIN-ASSOCIATED RHOMBOID-LIKE PROTEIN, MITOCHONDRIAL"/>
    <property type="match status" value="1"/>
</dbReference>
<evidence type="ECO:0000256" key="3">
    <source>
        <dbReference type="ARBA" id="ARBA00022692"/>
    </source>
</evidence>
<dbReference type="RefSeq" id="WP_151668114.1">
    <property type="nucleotide sequence ID" value="NZ_WBVO01000011.1"/>
</dbReference>
<evidence type="ECO:0000256" key="6">
    <source>
        <dbReference type="ARBA" id="ARBA00023136"/>
    </source>
</evidence>
<keyword evidence="3 8" id="KW-0812">Transmembrane</keyword>
<dbReference type="InterPro" id="IPR035952">
    <property type="entry name" value="Rhomboid-like_sf"/>
</dbReference>
<dbReference type="GO" id="GO:0006508">
    <property type="term" value="P:proteolysis"/>
    <property type="evidence" value="ECO:0007669"/>
    <property type="project" value="UniProtKB-KW"/>
</dbReference>
<dbReference type="Pfam" id="PF20216">
    <property type="entry name" value="DUF6576"/>
    <property type="match status" value="1"/>
</dbReference>
<dbReference type="Gene3D" id="1.20.1540.10">
    <property type="entry name" value="Rhomboid-like"/>
    <property type="match status" value="1"/>
</dbReference>
<keyword evidence="4" id="KW-0378">Hydrolase</keyword>
<organism evidence="11 12">
    <name type="scientific">Phaeocystidibacter luteus</name>
    <dbReference type="NCBI Taxonomy" id="911197"/>
    <lineage>
        <taxon>Bacteria</taxon>
        <taxon>Pseudomonadati</taxon>
        <taxon>Bacteroidota</taxon>
        <taxon>Flavobacteriia</taxon>
        <taxon>Flavobacteriales</taxon>
        <taxon>Phaeocystidibacteraceae</taxon>
        <taxon>Phaeocystidibacter</taxon>
    </lineage>
</organism>
<dbReference type="GO" id="GO:0004252">
    <property type="term" value="F:serine-type endopeptidase activity"/>
    <property type="evidence" value="ECO:0007669"/>
    <property type="project" value="InterPro"/>
</dbReference>
<dbReference type="GO" id="GO:0016020">
    <property type="term" value="C:membrane"/>
    <property type="evidence" value="ECO:0007669"/>
    <property type="project" value="UniProtKB-SubCell"/>
</dbReference>
<evidence type="ECO:0000259" key="9">
    <source>
        <dbReference type="Pfam" id="PF01694"/>
    </source>
</evidence>
<feature type="transmembrane region" description="Helical" evidence="8">
    <location>
        <begin position="139"/>
        <end position="157"/>
    </location>
</feature>
<name>A0A6N6RER7_9FLAO</name>
<dbReference type="InterPro" id="IPR046483">
    <property type="entry name" value="DUF6576"/>
</dbReference>
<evidence type="ECO:0000256" key="7">
    <source>
        <dbReference type="SAM" id="MobiDB-lite"/>
    </source>
</evidence>
<evidence type="ECO:0000256" key="5">
    <source>
        <dbReference type="ARBA" id="ARBA00022989"/>
    </source>
</evidence>
<evidence type="ECO:0000256" key="4">
    <source>
        <dbReference type="ARBA" id="ARBA00022801"/>
    </source>
</evidence>
<dbReference type="OrthoDB" id="680602at2"/>
<keyword evidence="6 8" id="KW-0472">Membrane</keyword>
<dbReference type="EMBL" id="WBVO01000011">
    <property type="protein sequence ID" value="KAB2807308.1"/>
    <property type="molecule type" value="Genomic_DNA"/>
</dbReference>
<evidence type="ECO:0000259" key="10">
    <source>
        <dbReference type="Pfam" id="PF20216"/>
    </source>
</evidence>
<dbReference type="InterPro" id="IPR022764">
    <property type="entry name" value="Peptidase_S54_rhomboid_dom"/>
</dbReference>
<gene>
    <name evidence="11" type="ORF">F8C67_12070</name>
</gene>
<evidence type="ECO:0000256" key="8">
    <source>
        <dbReference type="SAM" id="Phobius"/>
    </source>
</evidence>
<feature type="domain" description="Peptidase S54 rhomboid" evidence="9">
    <location>
        <begin position="69"/>
        <end position="209"/>
    </location>
</feature>
<dbReference type="Pfam" id="PF01694">
    <property type="entry name" value="Rhomboid"/>
    <property type="match status" value="1"/>
</dbReference>
<evidence type="ECO:0000313" key="12">
    <source>
        <dbReference type="Proteomes" id="UP000468650"/>
    </source>
</evidence>
<evidence type="ECO:0000313" key="11">
    <source>
        <dbReference type="EMBL" id="KAB2807308.1"/>
    </source>
</evidence>
<reference evidence="11 12" key="1">
    <citation type="submission" date="2019-09" db="EMBL/GenBank/DDBJ databases">
        <title>Genomes of family Cryomorphaceae.</title>
        <authorList>
            <person name="Bowman J.P."/>
        </authorList>
    </citation>
    <scope>NUCLEOTIDE SEQUENCE [LARGE SCALE GENOMIC DNA]</scope>
    <source>
        <strain evidence="11 12">LMG 25704</strain>
    </source>
</reference>
<feature type="region of interest" description="Disordered" evidence="7">
    <location>
        <begin position="243"/>
        <end position="270"/>
    </location>
</feature>
<feature type="transmembrane region" description="Helical" evidence="8">
    <location>
        <begin position="169"/>
        <end position="187"/>
    </location>
</feature>
<feature type="transmembrane region" description="Helical" evidence="8">
    <location>
        <begin position="193"/>
        <end position="211"/>
    </location>
</feature>
<proteinExistence type="inferred from homology"/>
<protein>
    <submittedName>
        <fullName evidence="11">Rhomboid family intramembrane serine protease</fullName>
    </submittedName>
</protein>
<accession>A0A6N6RER7</accession>
<sequence length="299" mass="34033">MASIVDSIKTEFGRANWLNRLLYINVGVFILIMIARLVVGLIIAPQDPLLAIRPFIALPSDLREFAIHPWTLFTYMFVHFDFFHILMNMLMLYFLGRIFIEFLGDKRILPVYIYGGIAGGLLFVLLYNISPAFTVKNPLIGASAGVMAVVVAIATKVPQLPVRLLFFEVKLWMVAGILVLIDLANFWDGNTGGHIAHLGGVAVGYFYVRALENGRDWSNGFWNLIRRVSGIFERKPKLRTVHKKSYDKRESRRSTASRAAQSGGNDQKRMDEILDKIKDHGYDKLSKEEKDFLFQFSKK</sequence>
<evidence type="ECO:0000256" key="2">
    <source>
        <dbReference type="ARBA" id="ARBA00009045"/>
    </source>
</evidence>
<dbReference type="Proteomes" id="UP000468650">
    <property type="component" value="Unassembled WGS sequence"/>
</dbReference>
<comment type="subcellular location">
    <subcellularLocation>
        <location evidence="1">Membrane</location>
        <topology evidence="1">Multi-pass membrane protein</topology>
    </subcellularLocation>
</comment>
<comment type="caution">
    <text evidence="11">The sequence shown here is derived from an EMBL/GenBank/DDBJ whole genome shotgun (WGS) entry which is preliminary data.</text>
</comment>
<dbReference type="PANTHER" id="PTHR43731">
    <property type="entry name" value="RHOMBOID PROTEASE"/>
    <property type="match status" value="1"/>
</dbReference>
<dbReference type="SUPFAM" id="SSF144091">
    <property type="entry name" value="Rhomboid-like"/>
    <property type="match status" value="1"/>
</dbReference>